<proteinExistence type="predicted"/>
<feature type="region of interest" description="Disordered" evidence="1">
    <location>
        <begin position="43"/>
        <end position="73"/>
    </location>
</feature>
<dbReference type="Proteomes" id="UP000187203">
    <property type="component" value="Unassembled WGS sequence"/>
</dbReference>
<evidence type="ECO:0000313" key="2">
    <source>
        <dbReference type="EMBL" id="OMP13417.1"/>
    </source>
</evidence>
<feature type="non-terminal residue" evidence="2">
    <location>
        <position position="287"/>
    </location>
</feature>
<sequence length="287" mass="31467">QQPAQCGGHAPVDAGVGIEGHEVADHLVVRATQQCRGDVVTNGQDEHQQAPGADTGIGLGEVHPPETGERVATQRNRRTHVAWRNAFHHAVQRQDHERQQNVHHRDVHAGAVEHQFQRLVDDAHGHQRTVDQPARLQQYDPRCHPHQDRGPERQQHQDHQQVALPGRQVGQQVRQRVGQHQADGGDHHAHPQGAGKDIQVNGLVRGSLGQFAKVIDTVVQRSQQVERGQRAGVAADRLPVGRVAPTFVQGLQGILVRGGLGLERQCARRLGQQAAVAGQFHVQAFGQ</sequence>
<comment type="caution">
    <text evidence="2">The sequence shown here is derived from an EMBL/GenBank/DDBJ whole genome shotgun (WGS) entry which is preliminary data.</text>
</comment>
<feature type="region of interest" description="Disordered" evidence="1">
    <location>
        <begin position="126"/>
        <end position="194"/>
    </location>
</feature>
<reference evidence="3" key="1">
    <citation type="submission" date="2013-09" db="EMBL/GenBank/DDBJ databases">
        <title>Corchorus olitorius genome sequencing.</title>
        <authorList>
            <person name="Alam M."/>
            <person name="Haque M.S."/>
            <person name="Islam M.S."/>
            <person name="Emdad E.M."/>
            <person name="Islam M.M."/>
            <person name="Ahmed B."/>
            <person name="Halim A."/>
            <person name="Hossen Q.M.M."/>
            <person name="Hossain M.Z."/>
            <person name="Ahmed R."/>
            <person name="Khan M.M."/>
            <person name="Islam R."/>
            <person name="Rashid M.M."/>
            <person name="Khan S.A."/>
            <person name="Rahman M.S."/>
            <person name="Alam M."/>
            <person name="Yahiya A.S."/>
            <person name="Khan M.S."/>
            <person name="Azam M.S."/>
            <person name="Haque T."/>
            <person name="Lashkar M.Z.H."/>
            <person name="Akhand A.I."/>
            <person name="Morshed G."/>
            <person name="Roy S."/>
            <person name="Uddin K.S."/>
            <person name="Rabeya T."/>
            <person name="Hossain A.S."/>
            <person name="Chowdhury A."/>
            <person name="Snigdha A.R."/>
            <person name="Mortoza M.S."/>
            <person name="Matin S.A."/>
            <person name="Hoque S.M.E."/>
            <person name="Islam M.K."/>
            <person name="Roy D.K."/>
            <person name="Haider R."/>
            <person name="Moosa M.M."/>
            <person name="Elias S.M."/>
            <person name="Hasan A.M."/>
            <person name="Jahan S."/>
            <person name="Shafiuddin M."/>
            <person name="Mahmood N."/>
            <person name="Shommy N.S."/>
        </authorList>
    </citation>
    <scope>NUCLEOTIDE SEQUENCE [LARGE SCALE GENOMIC DNA]</scope>
    <source>
        <strain evidence="3">cv. O-4</strain>
    </source>
</reference>
<keyword evidence="3" id="KW-1185">Reference proteome</keyword>
<gene>
    <name evidence="2" type="ORF">COLO4_01723</name>
</gene>
<evidence type="ECO:0000256" key="1">
    <source>
        <dbReference type="SAM" id="MobiDB-lite"/>
    </source>
</evidence>
<feature type="compositionally biased region" description="Low complexity" evidence="1">
    <location>
        <begin position="166"/>
        <end position="179"/>
    </location>
</feature>
<organism evidence="2 3">
    <name type="scientific">Corchorus olitorius</name>
    <dbReference type="NCBI Taxonomy" id="93759"/>
    <lineage>
        <taxon>Eukaryota</taxon>
        <taxon>Viridiplantae</taxon>
        <taxon>Streptophyta</taxon>
        <taxon>Embryophyta</taxon>
        <taxon>Tracheophyta</taxon>
        <taxon>Spermatophyta</taxon>
        <taxon>Magnoliopsida</taxon>
        <taxon>eudicotyledons</taxon>
        <taxon>Gunneridae</taxon>
        <taxon>Pentapetalae</taxon>
        <taxon>rosids</taxon>
        <taxon>malvids</taxon>
        <taxon>Malvales</taxon>
        <taxon>Malvaceae</taxon>
        <taxon>Grewioideae</taxon>
        <taxon>Apeibeae</taxon>
        <taxon>Corchorus</taxon>
    </lineage>
</organism>
<feature type="non-terminal residue" evidence="2">
    <location>
        <position position="1"/>
    </location>
</feature>
<protein>
    <submittedName>
        <fullName evidence="2">Uncharacterized protein</fullName>
    </submittedName>
</protein>
<evidence type="ECO:0000313" key="3">
    <source>
        <dbReference type="Proteomes" id="UP000187203"/>
    </source>
</evidence>
<feature type="compositionally biased region" description="Basic and acidic residues" evidence="1">
    <location>
        <begin position="141"/>
        <end position="159"/>
    </location>
</feature>
<accession>A0A1R3L293</accession>
<dbReference type="AlphaFoldDB" id="A0A1R3L293"/>
<name>A0A1R3L293_9ROSI</name>
<dbReference type="EMBL" id="AWUE01004341">
    <property type="protein sequence ID" value="OMP13417.1"/>
    <property type="molecule type" value="Genomic_DNA"/>
</dbReference>